<feature type="transmembrane region" description="Helical" evidence="5">
    <location>
        <begin position="347"/>
        <end position="366"/>
    </location>
</feature>
<evidence type="ECO:0000256" key="1">
    <source>
        <dbReference type="ARBA" id="ARBA00004141"/>
    </source>
</evidence>
<evidence type="ECO:0000313" key="7">
    <source>
        <dbReference type="EMBL" id="VAW54768.1"/>
    </source>
</evidence>
<feature type="transmembrane region" description="Helical" evidence="5">
    <location>
        <begin position="122"/>
        <end position="148"/>
    </location>
</feature>
<organism evidence="7">
    <name type="scientific">hydrothermal vent metagenome</name>
    <dbReference type="NCBI Taxonomy" id="652676"/>
    <lineage>
        <taxon>unclassified sequences</taxon>
        <taxon>metagenomes</taxon>
        <taxon>ecological metagenomes</taxon>
    </lineage>
</organism>
<dbReference type="EMBL" id="UOFD01000079">
    <property type="protein sequence ID" value="VAW54768.1"/>
    <property type="molecule type" value="Genomic_DNA"/>
</dbReference>
<feature type="transmembrane region" description="Helical" evidence="5">
    <location>
        <begin position="378"/>
        <end position="396"/>
    </location>
</feature>
<dbReference type="PANTHER" id="PTHR37422">
    <property type="entry name" value="TEICHURONIC ACID BIOSYNTHESIS PROTEIN TUAE"/>
    <property type="match status" value="1"/>
</dbReference>
<feature type="domain" description="O-antigen ligase-related" evidence="6">
    <location>
        <begin position="220"/>
        <end position="354"/>
    </location>
</feature>
<feature type="transmembrane region" description="Helical" evidence="5">
    <location>
        <begin position="185"/>
        <end position="203"/>
    </location>
</feature>
<feature type="transmembrane region" description="Helical" evidence="5">
    <location>
        <begin position="91"/>
        <end position="110"/>
    </location>
</feature>
<evidence type="ECO:0000259" key="6">
    <source>
        <dbReference type="Pfam" id="PF04932"/>
    </source>
</evidence>
<feature type="transmembrane region" description="Helical" evidence="5">
    <location>
        <begin position="251"/>
        <end position="270"/>
    </location>
</feature>
<proteinExistence type="predicted"/>
<gene>
    <name evidence="7" type="ORF">MNBD_GAMMA06-589</name>
</gene>
<feature type="transmembrane region" description="Helical" evidence="5">
    <location>
        <begin position="402"/>
        <end position="421"/>
    </location>
</feature>
<dbReference type="InterPro" id="IPR007016">
    <property type="entry name" value="O-antigen_ligase-rel_domated"/>
</dbReference>
<evidence type="ECO:0000256" key="4">
    <source>
        <dbReference type="ARBA" id="ARBA00023136"/>
    </source>
</evidence>
<feature type="transmembrane region" description="Helical" evidence="5">
    <location>
        <begin position="160"/>
        <end position="179"/>
    </location>
</feature>
<dbReference type="InterPro" id="IPR051533">
    <property type="entry name" value="WaaL-like"/>
</dbReference>
<feature type="transmembrane region" description="Helical" evidence="5">
    <location>
        <begin position="215"/>
        <end position="245"/>
    </location>
</feature>
<sequence length="442" mass="50896">MKLPRKSKTIDISIDDLYAVKIRSIWQAAKQEHISFWALTAYFFFEYVRPQAIYPAIEIIPWGQLTLIAALFGAFSDKSVKWVACVENKHFVFFFIVVFLSSVFAFQPSVSWDAKTDIINWILVYFLVINVINTEKRFFIFMLGFLLFSFKMSQHGFVTWATRGFSFTQWGLIGAGGWFQNSGEFAIQMLIFSTMSAAFVLALKDMWGKYKKWFFYFMPFTAVMTVLGASSRGSQIGLLLIGIILVIRLKAGLKVFIALIVVMLLAYSLLPEDQIQRFMHMGEDTNSITRLAYWSYGWEVIKDHPFLGVGYENWLNYAHFDMPSGIVGGRTQLPHNIYVEVAAESGLLGLISFLFLVVYAFVVNARTRKMALLLKHKLYYFMSYGFSMGLVGYLVAGTFVTVFYYPFFWVQIALIVAMHSITKNKFEQVYGESFSKYRIKAR</sequence>
<evidence type="ECO:0000256" key="5">
    <source>
        <dbReference type="SAM" id="Phobius"/>
    </source>
</evidence>
<evidence type="ECO:0000256" key="2">
    <source>
        <dbReference type="ARBA" id="ARBA00022692"/>
    </source>
</evidence>
<dbReference type="AlphaFoldDB" id="A0A3B0WFI3"/>
<comment type="subcellular location">
    <subcellularLocation>
        <location evidence="1">Membrane</location>
        <topology evidence="1">Multi-pass membrane protein</topology>
    </subcellularLocation>
</comment>
<reference evidence="7" key="1">
    <citation type="submission" date="2018-06" db="EMBL/GenBank/DDBJ databases">
        <authorList>
            <person name="Zhirakovskaya E."/>
        </authorList>
    </citation>
    <scope>NUCLEOTIDE SEQUENCE</scope>
</reference>
<dbReference type="PANTHER" id="PTHR37422:SF13">
    <property type="entry name" value="LIPOPOLYSACCHARIDE BIOSYNTHESIS PROTEIN PA4999-RELATED"/>
    <property type="match status" value="1"/>
</dbReference>
<dbReference type="GO" id="GO:0016020">
    <property type="term" value="C:membrane"/>
    <property type="evidence" value="ECO:0007669"/>
    <property type="project" value="UniProtKB-SubCell"/>
</dbReference>
<evidence type="ECO:0000256" key="3">
    <source>
        <dbReference type="ARBA" id="ARBA00022989"/>
    </source>
</evidence>
<keyword evidence="4 5" id="KW-0472">Membrane</keyword>
<keyword evidence="3 5" id="KW-1133">Transmembrane helix</keyword>
<accession>A0A3B0WFI3</accession>
<dbReference type="Pfam" id="PF04932">
    <property type="entry name" value="Wzy_C"/>
    <property type="match status" value="1"/>
</dbReference>
<keyword evidence="2 5" id="KW-0812">Transmembrane</keyword>
<protein>
    <recommendedName>
        <fullName evidence="6">O-antigen ligase-related domain-containing protein</fullName>
    </recommendedName>
</protein>
<name>A0A3B0WFI3_9ZZZZ</name>